<dbReference type="Proteomes" id="UP000000310">
    <property type="component" value="Chromosome"/>
</dbReference>
<dbReference type="STRING" id="762903.Pedsa_0958"/>
<dbReference type="AlphaFoldDB" id="F0SAT5"/>
<dbReference type="OrthoDB" id="1263363at2"/>
<organism evidence="1 2">
    <name type="scientific">Pseudopedobacter saltans (strain ATCC 51119 / DSM 12145 / JCM 21818 / CCUG 39354 / LMG 10337 / NBRC 100064 / NCIMB 13643)</name>
    <name type="common">Pedobacter saltans</name>
    <dbReference type="NCBI Taxonomy" id="762903"/>
    <lineage>
        <taxon>Bacteria</taxon>
        <taxon>Pseudomonadati</taxon>
        <taxon>Bacteroidota</taxon>
        <taxon>Sphingobacteriia</taxon>
        <taxon>Sphingobacteriales</taxon>
        <taxon>Sphingobacteriaceae</taxon>
        <taxon>Pseudopedobacter</taxon>
    </lineage>
</organism>
<keyword evidence="2" id="KW-1185">Reference proteome</keyword>
<dbReference type="KEGG" id="psn:Pedsa_0958"/>
<name>F0SAT5_PSESL</name>
<proteinExistence type="predicted"/>
<dbReference type="eggNOG" id="ENOG502ZJB3">
    <property type="taxonomic scope" value="Bacteria"/>
</dbReference>
<sequence>MAYHRTNYLKKVSHIMAVYQEVKEPDIPDTKIVAKVFPKHNIYISYRQWMNLKGLKPSEYKNQLSLF</sequence>
<dbReference type="HOGENOM" id="CLU_2809219_0_0_10"/>
<dbReference type="EMBL" id="CP002545">
    <property type="protein sequence ID" value="ADY51530.1"/>
    <property type="molecule type" value="Genomic_DNA"/>
</dbReference>
<protein>
    <recommendedName>
        <fullName evidence="3">HTH araC/xylS-type domain-containing protein</fullName>
    </recommendedName>
</protein>
<evidence type="ECO:0000313" key="1">
    <source>
        <dbReference type="EMBL" id="ADY51530.1"/>
    </source>
</evidence>
<evidence type="ECO:0008006" key="3">
    <source>
        <dbReference type="Google" id="ProtNLM"/>
    </source>
</evidence>
<gene>
    <name evidence="1" type="ordered locus">Pedsa_0958</name>
</gene>
<dbReference type="RefSeq" id="WP_013632030.1">
    <property type="nucleotide sequence ID" value="NC_015177.1"/>
</dbReference>
<reference evidence="1 2" key="1">
    <citation type="journal article" date="2011" name="Stand. Genomic Sci.">
        <title>Complete genome sequence of the gliding, heparinolytic Pedobacter saltans type strain (113).</title>
        <authorList>
            <person name="Liolios K."/>
            <person name="Sikorski J."/>
            <person name="Lu M."/>
            <person name="Nolan M."/>
            <person name="Lapidus A."/>
            <person name="Lucas S."/>
            <person name="Hammon N."/>
            <person name="Deshpande S."/>
            <person name="Cheng J.F."/>
            <person name="Tapia R."/>
            <person name="Han C."/>
            <person name="Goodwin L."/>
            <person name="Pitluck S."/>
            <person name="Huntemann M."/>
            <person name="Ivanova N."/>
            <person name="Pagani I."/>
            <person name="Mavromatis K."/>
            <person name="Ovchinikova G."/>
            <person name="Pati A."/>
            <person name="Chen A."/>
            <person name="Palaniappan K."/>
            <person name="Land M."/>
            <person name="Hauser L."/>
            <person name="Brambilla E.M."/>
            <person name="Kotsyurbenko O."/>
            <person name="Rohde M."/>
            <person name="Tindall B.J."/>
            <person name="Abt B."/>
            <person name="Goker M."/>
            <person name="Detter J.C."/>
            <person name="Woyke T."/>
            <person name="Bristow J."/>
            <person name="Eisen J.A."/>
            <person name="Markowitz V."/>
            <person name="Hugenholtz P."/>
            <person name="Klenk H.P."/>
            <person name="Kyrpides N.C."/>
        </authorList>
    </citation>
    <scope>NUCLEOTIDE SEQUENCE [LARGE SCALE GENOMIC DNA]</scope>
    <source>
        <strain evidence="2">ATCC 51119 / DSM 12145 / JCM 21818 / LMG 10337 / NBRC 100064 / NCIMB 13643</strain>
    </source>
</reference>
<accession>F0SAT5</accession>
<evidence type="ECO:0000313" key="2">
    <source>
        <dbReference type="Proteomes" id="UP000000310"/>
    </source>
</evidence>
<reference evidence="2" key="2">
    <citation type="submission" date="2011-02" db="EMBL/GenBank/DDBJ databases">
        <title>The complete genome of Pedobacter saltans DSM 12145.</title>
        <authorList>
            <consortium name="US DOE Joint Genome Institute (JGI-PGF)"/>
            <person name="Lucas S."/>
            <person name="Copeland A."/>
            <person name="Lapidus A."/>
            <person name="Bruce D."/>
            <person name="Goodwin L."/>
            <person name="Pitluck S."/>
            <person name="Kyrpides N."/>
            <person name="Mavromatis K."/>
            <person name="Pagani I."/>
            <person name="Ivanova N."/>
            <person name="Ovchinnikova G."/>
            <person name="Lu M."/>
            <person name="Detter J.C."/>
            <person name="Han C."/>
            <person name="Land M."/>
            <person name="Hauser L."/>
            <person name="Markowitz V."/>
            <person name="Cheng J.-F."/>
            <person name="Hugenholtz P."/>
            <person name="Woyke T."/>
            <person name="Wu D."/>
            <person name="Tindall B."/>
            <person name="Pomrenke H.G."/>
            <person name="Brambilla E."/>
            <person name="Klenk H.-P."/>
            <person name="Eisen J.A."/>
        </authorList>
    </citation>
    <scope>NUCLEOTIDE SEQUENCE [LARGE SCALE GENOMIC DNA]</scope>
    <source>
        <strain evidence="2">ATCC 51119 / DSM 12145 / JCM 21818 / LMG 10337 / NBRC 100064 / NCIMB 13643</strain>
    </source>
</reference>